<dbReference type="InterPro" id="IPR050768">
    <property type="entry name" value="UPF0353/GerABKA_families"/>
</dbReference>
<gene>
    <name evidence="7" type="ORF">HMPREF0661_04175</name>
</gene>
<feature type="transmembrane region" description="Helical" evidence="5">
    <location>
        <begin position="52"/>
        <end position="72"/>
    </location>
</feature>
<keyword evidence="3 5" id="KW-1133">Transmembrane helix</keyword>
<feature type="domain" description="VWFA" evidence="6">
    <location>
        <begin position="89"/>
        <end position="272"/>
    </location>
</feature>
<dbReference type="SUPFAM" id="SSF53300">
    <property type="entry name" value="vWA-like"/>
    <property type="match status" value="1"/>
</dbReference>
<dbReference type="InterPro" id="IPR033881">
    <property type="entry name" value="vWA_BatA_type"/>
</dbReference>
<feature type="transmembrane region" description="Helical" evidence="5">
    <location>
        <begin position="6"/>
        <end position="24"/>
    </location>
</feature>
<dbReference type="InterPro" id="IPR002035">
    <property type="entry name" value="VWF_A"/>
</dbReference>
<protein>
    <submittedName>
        <fullName evidence="7">Aerotolerance regulator BatA</fullName>
    </submittedName>
</protein>
<dbReference type="EMBL" id="JRNS01000240">
    <property type="protein sequence ID" value="KGF50951.1"/>
    <property type="molecule type" value="Genomic_DNA"/>
</dbReference>
<proteinExistence type="predicted"/>
<dbReference type="PANTHER" id="PTHR22550:SF5">
    <property type="entry name" value="LEUCINE ZIPPER PROTEIN 4"/>
    <property type="match status" value="1"/>
</dbReference>
<comment type="caution">
    <text evidence="7">The sequence shown here is derived from an EMBL/GenBank/DDBJ whole genome shotgun (WGS) entry which is preliminary data.</text>
</comment>
<dbReference type="PROSITE" id="PS50234">
    <property type="entry name" value="VWFA"/>
    <property type="match status" value="1"/>
</dbReference>
<organism evidence="7 8">
    <name type="scientific">Prevotella melaninogenica DNF00666</name>
    <dbReference type="NCBI Taxonomy" id="1401073"/>
    <lineage>
        <taxon>Bacteria</taxon>
        <taxon>Pseudomonadati</taxon>
        <taxon>Bacteroidota</taxon>
        <taxon>Bacteroidia</taxon>
        <taxon>Bacteroidales</taxon>
        <taxon>Prevotellaceae</taxon>
        <taxon>Prevotella</taxon>
    </lineage>
</organism>
<keyword evidence="2 5" id="KW-0812">Transmembrane</keyword>
<dbReference type="PANTHER" id="PTHR22550">
    <property type="entry name" value="SPORE GERMINATION PROTEIN"/>
    <property type="match status" value="1"/>
</dbReference>
<evidence type="ECO:0000259" key="6">
    <source>
        <dbReference type="PROSITE" id="PS50234"/>
    </source>
</evidence>
<dbReference type="SMART" id="SM00327">
    <property type="entry name" value="VWA"/>
    <property type="match status" value="1"/>
</dbReference>
<name>A0A096AW36_9BACT</name>
<dbReference type="AlphaFoldDB" id="A0A096AW36"/>
<evidence type="ECO:0000313" key="7">
    <source>
        <dbReference type="EMBL" id="KGF50951.1"/>
    </source>
</evidence>
<dbReference type="Pfam" id="PF07584">
    <property type="entry name" value="BatA"/>
    <property type="match status" value="1"/>
</dbReference>
<dbReference type="RefSeq" id="WP_036863439.1">
    <property type="nucleotide sequence ID" value="NZ_JRNS01000240.1"/>
</dbReference>
<evidence type="ECO:0000256" key="4">
    <source>
        <dbReference type="ARBA" id="ARBA00023136"/>
    </source>
</evidence>
<dbReference type="Proteomes" id="UP000029578">
    <property type="component" value="Unassembled WGS sequence"/>
</dbReference>
<dbReference type="Gene3D" id="3.40.50.410">
    <property type="entry name" value="von Willebrand factor, type A domain"/>
    <property type="match status" value="1"/>
</dbReference>
<evidence type="ECO:0000313" key="8">
    <source>
        <dbReference type="Proteomes" id="UP000029578"/>
    </source>
</evidence>
<keyword evidence="1" id="KW-1003">Cell membrane</keyword>
<feature type="transmembrane region" description="Helical" evidence="5">
    <location>
        <begin position="291"/>
        <end position="309"/>
    </location>
</feature>
<evidence type="ECO:0000256" key="5">
    <source>
        <dbReference type="SAM" id="Phobius"/>
    </source>
</evidence>
<evidence type="ECO:0000256" key="2">
    <source>
        <dbReference type="ARBA" id="ARBA00022692"/>
    </source>
</evidence>
<dbReference type="Pfam" id="PF00092">
    <property type="entry name" value="VWA"/>
    <property type="match status" value="1"/>
</dbReference>
<sequence>MEFANSGYLLLLLLLIPYLLWYFFRGKGKEPTMRMSDTFAYQHAPKSWKVKLIHLPMALRCIVYAIVVIVLARPQTYNAWDNKDTEGIDIMLTMDISASMLTEDVFPNRMEVAKEVASEFISSRPSDNIGLTIFAGEAFTQCPMTLDHAALLNLLHNVRTDLVTNGLMQDGTAIGLGLANSVSRLKDSKAKSKVVILLTDGSNNVGSISPMTAATIAKKFGVRVYTIGLGRETGEDIGAIDYKTLQDIAVLTKGEFYRAQSQAELSKIYQDIDKLEKTKMNIKSYDHLHDAYMPFAWLALLLFCFELILRWTVFRRLP</sequence>
<dbReference type="InterPro" id="IPR024163">
    <property type="entry name" value="Aerotolerance_reg_N"/>
</dbReference>
<keyword evidence="4 5" id="KW-0472">Membrane</keyword>
<dbReference type="CDD" id="cd01467">
    <property type="entry name" value="vWA_BatA_type"/>
    <property type="match status" value="1"/>
</dbReference>
<dbReference type="InterPro" id="IPR036465">
    <property type="entry name" value="vWFA_dom_sf"/>
</dbReference>
<reference evidence="7 8" key="1">
    <citation type="submission" date="2014-07" db="EMBL/GenBank/DDBJ databases">
        <authorList>
            <person name="McCorrison J."/>
            <person name="Sanka R."/>
            <person name="Torralba M."/>
            <person name="Gillis M."/>
            <person name="Haft D.H."/>
            <person name="Methe B."/>
            <person name="Sutton G."/>
            <person name="Nelson K.E."/>
        </authorList>
    </citation>
    <scope>NUCLEOTIDE SEQUENCE [LARGE SCALE GENOMIC DNA]</scope>
    <source>
        <strain evidence="7 8">DNF00666</strain>
    </source>
</reference>
<evidence type="ECO:0000256" key="1">
    <source>
        <dbReference type="ARBA" id="ARBA00022475"/>
    </source>
</evidence>
<accession>A0A096AW36</accession>
<evidence type="ECO:0000256" key="3">
    <source>
        <dbReference type="ARBA" id="ARBA00022989"/>
    </source>
</evidence>